<evidence type="ECO:0000256" key="1">
    <source>
        <dbReference type="ARBA" id="ARBA00004137"/>
    </source>
</evidence>
<dbReference type="GO" id="GO:0005743">
    <property type="term" value="C:mitochondrial inner membrane"/>
    <property type="evidence" value="ECO:0007669"/>
    <property type="project" value="UniProtKB-SubCell"/>
</dbReference>
<protein>
    <recommendedName>
        <fullName evidence="10">EF-hand domain-containing protein</fullName>
    </recommendedName>
</protein>
<evidence type="ECO:0000256" key="5">
    <source>
        <dbReference type="ARBA" id="ARBA00022837"/>
    </source>
</evidence>
<dbReference type="InterPro" id="IPR036188">
    <property type="entry name" value="FAD/NAD-bd_sf"/>
</dbReference>
<dbReference type="PRINTS" id="PR00368">
    <property type="entry name" value="FADPNR"/>
</dbReference>
<keyword evidence="3" id="KW-0285">Flavoprotein</keyword>
<evidence type="ECO:0000259" key="10">
    <source>
        <dbReference type="PROSITE" id="PS50222"/>
    </source>
</evidence>
<dbReference type="EMBL" id="PQFF01000565">
    <property type="protein sequence ID" value="RHZ44802.1"/>
    <property type="molecule type" value="Genomic_DNA"/>
</dbReference>
<dbReference type="InterPro" id="IPR002048">
    <property type="entry name" value="EF_hand_dom"/>
</dbReference>
<feature type="compositionally biased region" description="Low complexity" evidence="9">
    <location>
        <begin position="90"/>
        <end position="105"/>
    </location>
</feature>
<evidence type="ECO:0000256" key="7">
    <source>
        <dbReference type="ARBA" id="ARBA00023002"/>
    </source>
</evidence>
<dbReference type="PROSITE" id="PS00018">
    <property type="entry name" value="EF_HAND_1"/>
    <property type="match status" value="2"/>
</dbReference>
<comment type="subcellular location">
    <subcellularLocation>
        <location evidence="1">Mitochondrion inner membrane</location>
        <topology evidence="1">Peripheral membrane protein</topology>
        <orientation evidence="1">Intermembrane side</orientation>
    </subcellularLocation>
</comment>
<keyword evidence="5" id="KW-0106">Calcium</keyword>
<evidence type="ECO:0000313" key="11">
    <source>
        <dbReference type="EMBL" id="RHZ44802.1"/>
    </source>
</evidence>
<gene>
    <name evidence="11" type="ORF">Glove_709g64</name>
</gene>
<dbReference type="PANTHER" id="PTHR43706:SF50">
    <property type="entry name" value="NADH DEHYDROGENASE (UBIQUINONE)-RELATED"/>
    <property type="match status" value="1"/>
</dbReference>
<sequence>MISILKKNIKNVKYKSYLTGSSFLSNSLSNPIPNSISNSSSFISTSSSSSLLLSKQATQIKQSYKWNSIKYFQRYNSSTTTSDKINTTASDKNNTTSDNLDTSSTTKEKISSPPSPPPKKSKWGRIFLLTSSMGIATILFIKLDQKYSNSPQQEFNDGSSLLSLKTGGPKMLKIASHLNDDENKKPKLVILGSGWGAISLIKELEKDKYHVTVISPQNYFLFTPLLPSATVGTLESRSLMEPIRSIIKDLDAHFLEAAATAVCFNDKLVEVAPLTSNSNNGGEEKEMKSFYVPYDKLVIAVGSQSITHGIEGIQYCHSLKTINDARTIRKKIMDNFELASLPTTTLEERKQLLSFVVCGGGPTGVEFAAELYDFLTEDLVSYFPAALRKEVQVSIIQSSDHILNTYDKRISDFAEKKFERDNINVITNARVQKIEKDHVLYKMKNTNEEKELKYGLCLWSTGISMIPFAEKISSELPEQKNKRALITDNRLRLKGIKDSSVYAIGDCSTIENPKLVEGLMKFFMDADLNNDGALAYDEFSKLVKKISKSYPITSNHLRKANDLFEEFDKDKSGTLELNELRDMLENIDKKLTSLPATAQVAHQQGKYLGKKFNQLALAKSTPSNPDLDDKLDPFNYAHLGSLAYIGNAAVADFGMGYTWMGGWSAVYLWRSIYFSEQVSFRTRALIFSDWTKRFVFGRDISKF</sequence>
<dbReference type="AlphaFoldDB" id="A0A397G1A4"/>
<dbReference type="Proteomes" id="UP000266861">
    <property type="component" value="Unassembled WGS sequence"/>
</dbReference>
<evidence type="ECO:0000256" key="6">
    <source>
        <dbReference type="ARBA" id="ARBA00022946"/>
    </source>
</evidence>
<dbReference type="Pfam" id="PF22366">
    <property type="entry name" value="NDH2_C"/>
    <property type="match status" value="1"/>
</dbReference>
<dbReference type="InterPro" id="IPR018247">
    <property type="entry name" value="EF_Hand_1_Ca_BS"/>
</dbReference>
<dbReference type="InterPro" id="IPR054585">
    <property type="entry name" value="NDH2-like_C"/>
</dbReference>
<comment type="caution">
    <text evidence="11">The sequence shown here is derived from an EMBL/GenBank/DDBJ whole genome shotgun (WGS) entry which is preliminary data.</text>
</comment>
<dbReference type="PROSITE" id="PS50222">
    <property type="entry name" value="EF_HAND_2"/>
    <property type="match status" value="2"/>
</dbReference>
<dbReference type="Gene3D" id="3.50.50.100">
    <property type="match status" value="2"/>
</dbReference>
<dbReference type="SMART" id="SM00054">
    <property type="entry name" value="EFh"/>
    <property type="match status" value="2"/>
</dbReference>
<comment type="similarity">
    <text evidence="2">Belongs to the NADH dehydrogenase family.</text>
</comment>
<feature type="domain" description="EF-hand" evidence="10">
    <location>
        <begin position="514"/>
        <end position="549"/>
    </location>
</feature>
<evidence type="ECO:0000256" key="2">
    <source>
        <dbReference type="ARBA" id="ARBA00005272"/>
    </source>
</evidence>
<dbReference type="FunFam" id="3.50.50.100:FF:000005">
    <property type="entry name" value="NADH-ubiquinone oxidoreductase 64 kDa subunit"/>
    <property type="match status" value="1"/>
</dbReference>
<dbReference type="GO" id="GO:0005509">
    <property type="term" value="F:calcium ion binding"/>
    <property type="evidence" value="ECO:0007669"/>
    <property type="project" value="InterPro"/>
</dbReference>
<keyword evidence="6" id="KW-0809">Transit peptide</keyword>
<dbReference type="CDD" id="cd00051">
    <property type="entry name" value="EFh"/>
    <property type="match status" value="1"/>
</dbReference>
<dbReference type="InterPro" id="IPR011992">
    <property type="entry name" value="EF-hand-dom_pair"/>
</dbReference>
<reference evidence="11 12" key="1">
    <citation type="submission" date="2018-08" db="EMBL/GenBank/DDBJ databases">
        <title>Genome and evolution of the arbuscular mycorrhizal fungus Diversispora epigaea (formerly Glomus versiforme) and its bacterial endosymbionts.</title>
        <authorList>
            <person name="Sun X."/>
            <person name="Fei Z."/>
            <person name="Harrison M."/>
        </authorList>
    </citation>
    <scope>NUCLEOTIDE SEQUENCE [LARGE SCALE GENOMIC DNA]</scope>
    <source>
        <strain evidence="11 12">IT104</strain>
    </source>
</reference>
<evidence type="ECO:0000256" key="4">
    <source>
        <dbReference type="ARBA" id="ARBA00022827"/>
    </source>
</evidence>
<dbReference type="SUPFAM" id="SSF47473">
    <property type="entry name" value="EF-hand"/>
    <property type="match status" value="1"/>
</dbReference>
<dbReference type="SUPFAM" id="SSF51905">
    <property type="entry name" value="FAD/NAD(P)-binding domain"/>
    <property type="match status" value="2"/>
</dbReference>
<dbReference type="OrthoDB" id="3244603at2759"/>
<keyword evidence="7" id="KW-0560">Oxidoreductase</keyword>
<accession>A0A397G1A4</accession>
<dbReference type="GO" id="GO:0003954">
    <property type="term" value="F:NADH dehydrogenase activity"/>
    <property type="evidence" value="ECO:0007669"/>
    <property type="project" value="InterPro"/>
</dbReference>
<feature type="domain" description="EF-hand" evidence="10">
    <location>
        <begin position="555"/>
        <end position="590"/>
    </location>
</feature>
<dbReference type="InterPro" id="IPR045024">
    <property type="entry name" value="NDH-2"/>
</dbReference>
<dbReference type="InterPro" id="IPR023753">
    <property type="entry name" value="FAD/NAD-binding_dom"/>
</dbReference>
<evidence type="ECO:0000256" key="3">
    <source>
        <dbReference type="ARBA" id="ARBA00022630"/>
    </source>
</evidence>
<evidence type="ECO:0000256" key="8">
    <source>
        <dbReference type="ARBA" id="ARBA00023027"/>
    </source>
</evidence>
<evidence type="ECO:0000313" key="12">
    <source>
        <dbReference type="Proteomes" id="UP000266861"/>
    </source>
</evidence>
<proteinExistence type="inferred from homology"/>
<keyword evidence="4" id="KW-0274">FAD</keyword>
<dbReference type="Pfam" id="PF13499">
    <property type="entry name" value="EF-hand_7"/>
    <property type="match status" value="1"/>
</dbReference>
<name>A0A397G1A4_9GLOM</name>
<keyword evidence="12" id="KW-1185">Reference proteome</keyword>
<evidence type="ECO:0000256" key="9">
    <source>
        <dbReference type="SAM" id="MobiDB-lite"/>
    </source>
</evidence>
<dbReference type="STRING" id="1348612.A0A397G1A4"/>
<dbReference type="Pfam" id="PF07992">
    <property type="entry name" value="Pyr_redox_2"/>
    <property type="match status" value="1"/>
</dbReference>
<organism evidence="11 12">
    <name type="scientific">Diversispora epigaea</name>
    <dbReference type="NCBI Taxonomy" id="1348612"/>
    <lineage>
        <taxon>Eukaryota</taxon>
        <taxon>Fungi</taxon>
        <taxon>Fungi incertae sedis</taxon>
        <taxon>Mucoromycota</taxon>
        <taxon>Glomeromycotina</taxon>
        <taxon>Glomeromycetes</taxon>
        <taxon>Diversisporales</taxon>
        <taxon>Diversisporaceae</taxon>
        <taxon>Diversispora</taxon>
    </lineage>
</organism>
<feature type="region of interest" description="Disordered" evidence="9">
    <location>
        <begin position="82"/>
        <end position="122"/>
    </location>
</feature>
<dbReference type="PANTHER" id="PTHR43706">
    <property type="entry name" value="NADH DEHYDROGENASE"/>
    <property type="match status" value="1"/>
</dbReference>
<keyword evidence="8" id="KW-0520">NAD</keyword>